<evidence type="ECO:0000259" key="7">
    <source>
        <dbReference type="PROSITE" id="PS50850"/>
    </source>
</evidence>
<dbReference type="InterPro" id="IPR011701">
    <property type="entry name" value="MFS"/>
</dbReference>
<evidence type="ECO:0000256" key="2">
    <source>
        <dbReference type="ARBA" id="ARBA00022692"/>
    </source>
</evidence>
<feature type="transmembrane region" description="Helical" evidence="6">
    <location>
        <begin position="238"/>
        <end position="257"/>
    </location>
</feature>
<dbReference type="CDD" id="cd17502">
    <property type="entry name" value="MFS_Azr1_MDR_like"/>
    <property type="match status" value="1"/>
</dbReference>
<organism evidence="8 9">
    <name type="scientific">Lentithecium fluviatile CBS 122367</name>
    <dbReference type="NCBI Taxonomy" id="1168545"/>
    <lineage>
        <taxon>Eukaryota</taxon>
        <taxon>Fungi</taxon>
        <taxon>Dikarya</taxon>
        <taxon>Ascomycota</taxon>
        <taxon>Pezizomycotina</taxon>
        <taxon>Dothideomycetes</taxon>
        <taxon>Pleosporomycetidae</taxon>
        <taxon>Pleosporales</taxon>
        <taxon>Massarineae</taxon>
        <taxon>Lentitheciaceae</taxon>
        <taxon>Lentithecium</taxon>
    </lineage>
</organism>
<reference evidence="8" key="1">
    <citation type="journal article" date="2020" name="Stud. Mycol.">
        <title>101 Dothideomycetes genomes: a test case for predicting lifestyles and emergence of pathogens.</title>
        <authorList>
            <person name="Haridas S."/>
            <person name="Albert R."/>
            <person name="Binder M."/>
            <person name="Bloem J."/>
            <person name="Labutti K."/>
            <person name="Salamov A."/>
            <person name="Andreopoulos B."/>
            <person name="Baker S."/>
            <person name="Barry K."/>
            <person name="Bills G."/>
            <person name="Bluhm B."/>
            <person name="Cannon C."/>
            <person name="Castanera R."/>
            <person name="Culley D."/>
            <person name="Daum C."/>
            <person name="Ezra D."/>
            <person name="Gonzalez J."/>
            <person name="Henrissat B."/>
            <person name="Kuo A."/>
            <person name="Liang C."/>
            <person name="Lipzen A."/>
            <person name="Lutzoni F."/>
            <person name="Magnuson J."/>
            <person name="Mondo S."/>
            <person name="Nolan M."/>
            <person name="Ohm R."/>
            <person name="Pangilinan J."/>
            <person name="Park H.-J."/>
            <person name="Ramirez L."/>
            <person name="Alfaro M."/>
            <person name="Sun H."/>
            <person name="Tritt A."/>
            <person name="Yoshinaga Y."/>
            <person name="Zwiers L.-H."/>
            <person name="Turgeon B."/>
            <person name="Goodwin S."/>
            <person name="Spatafora J."/>
            <person name="Crous P."/>
            <person name="Grigoriev I."/>
        </authorList>
    </citation>
    <scope>NUCLEOTIDE SEQUENCE</scope>
    <source>
        <strain evidence="8">CBS 122367</strain>
    </source>
</reference>
<keyword evidence="4 6" id="KW-0472">Membrane</keyword>
<dbReference type="GO" id="GO:0005886">
    <property type="term" value="C:plasma membrane"/>
    <property type="evidence" value="ECO:0007669"/>
    <property type="project" value="TreeGrafter"/>
</dbReference>
<evidence type="ECO:0000256" key="5">
    <source>
        <dbReference type="SAM" id="MobiDB-lite"/>
    </source>
</evidence>
<dbReference type="GO" id="GO:0022857">
    <property type="term" value="F:transmembrane transporter activity"/>
    <property type="evidence" value="ECO:0007669"/>
    <property type="project" value="InterPro"/>
</dbReference>
<evidence type="ECO:0000313" key="9">
    <source>
        <dbReference type="Proteomes" id="UP000799291"/>
    </source>
</evidence>
<accession>A0A6G1IMN6</accession>
<comment type="subcellular location">
    <subcellularLocation>
        <location evidence="1">Membrane</location>
        <topology evidence="1">Multi-pass membrane protein</topology>
    </subcellularLocation>
</comment>
<proteinExistence type="predicted"/>
<dbReference type="PROSITE" id="PS50850">
    <property type="entry name" value="MFS"/>
    <property type="match status" value="1"/>
</dbReference>
<dbReference type="PANTHER" id="PTHR23501:SF201">
    <property type="entry name" value="MFS AFLATOXIN EFFLUX PUMP"/>
    <property type="match status" value="1"/>
</dbReference>
<gene>
    <name evidence="8" type="ORF">K458DRAFT_375350</name>
</gene>
<feature type="transmembrane region" description="Helical" evidence="6">
    <location>
        <begin position="194"/>
        <end position="217"/>
    </location>
</feature>
<feature type="transmembrane region" description="Helical" evidence="6">
    <location>
        <begin position="508"/>
        <end position="529"/>
    </location>
</feature>
<dbReference type="OrthoDB" id="10021397at2759"/>
<evidence type="ECO:0000256" key="3">
    <source>
        <dbReference type="ARBA" id="ARBA00022989"/>
    </source>
</evidence>
<evidence type="ECO:0000256" key="6">
    <source>
        <dbReference type="SAM" id="Phobius"/>
    </source>
</evidence>
<dbReference type="FunFam" id="1.20.1250.20:FF:000196">
    <property type="entry name" value="MFS toxin efflux pump (AflT)"/>
    <property type="match status" value="1"/>
</dbReference>
<feature type="transmembrane region" description="Helical" evidence="6">
    <location>
        <begin position="167"/>
        <end position="188"/>
    </location>
</feature>
<sequence>MTASDPSTEPKFSHDASTPSNAPEPPSSKKETKEYPAMGRIVIAMLAVYVTIFLVALDKTIISTALPRITDDFSSLSDIGWYGSSYLLTLCATQLLWGKIYTFYSTKATFIAAILFFEVGSAICGATPSSAVFILGRAIAGIGSAGINNGSIVVVIESVPLEKRPMFQGVIGAVFGVASVIGPLLGGVFTQHVSWRWCFYINLPFGAVAIAILVLILRLPAKEGTRVSLAKQIRQIDPLGTILFLASITCLLVALQWGGTTYAWSNWRIVLLLVLFPVLLIAFLGVQFWKPETATLPIRILKQRTIAAGFFYSTTSQASMLVLTYFIPLFFQALKDFSPVKSGQAMLPFILGLVVAAIMGGGIVQRVGYPAPLMIVSSVLSSVGAGLLTTWPVAVHHSAWIGYQVLVGYGVGIGMQQPIMSAQIVLDREDAPMGVSLMFVGQNLGGAIFVSVAQSVFAVTLAKQLAKVPGLNLSSKEVVEMGATNIKNLVPKELLGVLLEGYRIAIRSAFYVGLGLACVSLVGAVLVEWRSIKEGEKSRVDVEKRGKEGDELASL</sequence>
<dbReference type="AlphaFoldDB" id="A0A6G1IMN6"/>
<keyword evidence="3 6" id="KW-1133">Transmembrane helix</keyword>
<feature type="transmembrane region" description="Helical" evidence="6">
    <location>
        <begin position="134"/>
        <end position="155"/>
    </location>
</feature>
<dbReference type="EMBL" id="MU005605">
    <property type="protein sequence ID" value="KAF2679211.1"/>
    <property type="molecule type" value="Genomic_DNA"/>
</dbReference>
<feature type="transmembrane region" description="Helical" evidence="6">
    <location>
        <begin position="310"/>
        <end position="333"/>
    </location>
</feature>
<keyword evidence="9" id="KW-1185">Reference proteome</keyword>
<dbReference type="Pfam" id="PF07690">
    <property type="entry name" value="MFS_1"/>
    <property type="match status" value="1"/>
</dbReference>
<dbReference type="SUPFAM" id="SSF103473">
    <property type="entry name" value="MFS general substrate transporter"/>
    <property type="match status" value="2"/>
</dbReference>
<protein>
    <submittedName>
        <fullName evidence="8">MFS general substrate transporter</fullName>
    </submittedName>
</protein>
<dbReference type="PANTHER" id="PTHR23501">
    <property type="entry name" value="MAJOR FACILITATOR SUPERFAMILY"/>
    <property type="match status" value="1"/>
</dbReference>
<dbReference type="FunFam" id="1.20.1720.10:FF:000012">
    <property type="entry name" value="MFS toxin efflux pump (AflT)"/>
    <property type="match status" value="1"/>
</dbReference>
<feature type="transmembrane region" description="Helical" evidence="6">
    <location>
        <begin position="269"/>
        <end position="289"/>
    </location>
</feature>
<dbReference type="InterPro" id="IPR036259">
    <property type="entry name" value="MFS_trans_sf"/>
</dbReference>
<evidence type="ECO:0000256" key="4">
    <source>
        <dbReference type="ARBA" id="ARBA00023136"/>
    </source>
</evidence>
<keyword evidence="2 6" id="KW-0812">Transmembrane</keyword>
<dbReference type="Gene3D" id="1.20.1720.10">
    <property type="entry name" value="Multidrug resistance protein D"/>
    <property type="match status" value="1"/>
</dbReference>
<feature type="transmembrane region" description="Helical" evidence="6">
    <location>
        <begin position="397"/>
        <end position="415"/>
    </location>
</feature>
<dbReference type="PRINTS" id="PR01036">
    <property type="entry name" value="TCRTETB"/>
</dbReference>
<feature type="transmembrane region" description="Helical" evidence="6">
    <location>
        <begin position="37"/>
        <end position="57"/>
    </location>
</feature>
<evidence type="ECO:0000256" key="1">
    <source>
        <dbReference type="ARBA" id="ARBA00004141"/>
    </source>
</evidence>
<feature type="transmembrane region" description="Helical" evidence="6">
    <location>
        <begin position="79"/>
        <end position="97"/>
    </location>
</feature>
<dbReference type="Proteomes" id="UP000799291">
    <property type="component" value="Unassembled WGS sequence"/>
</dbReference>
<dbReference type="Gene3D" id="1.20.1250.20">
    <property type="entry name" value="MFS general substrate transporter like domains"/>
    <property type="match status" value="1"/>
</dbReference>
<feature type="domain" description="Major facilitator superfamily (MFS) profile" evidence="7">
    <location>
        <begin position="44"/>
        <end position="532"/>
    </location>
</feature>
<feature type="transmembrane region" description="Helical" evidence="6">
    <location>
        <begin position="345"/>
        <end position="364"/>
    </location>
</feature>
<feature type="transmembrane region" description="Helical" evidence="6">
    <location>
        <begin position="436"/>
        <end position="462"/>
    </location>
</feature>
<dbReference type="InterPro" id="IPR020846">
    <property type="entry name" value="MFS_dom"/>
</dbReference>
<feature type="transmembrane region" description="Helical" evidence="6">
    <location>
        <begin position="371"/>
        <end position="391"/>
    </location>
</feature>
<evidence type="ECO:0000313" key="8">
    <source>
        <dbReference type="EMBL" id="KAF2679211.1"/>
    </source>
</evidence>
<name>A0A6G1IMN6_9PLEO</name>
<feature type="region of interest" description="Disordered" evidence="5">
    <location>
        <begin position="1"/>
        <end position="32"/>
    </location>
</feature>
<feature type="transmembrane region" description="Helical" evidence="6">
    <location>
        <begin position="109"/>
        <end position="128"/>
    </location>
</feature>